<dbReference type="InterPro" id="IPR010987">
    <property type="entry name" value="Glutathione-S-Trfase_C-like"/>
</dbReference>
<accession>A0A6B2EAA1</accession>
<evidence type="ECO:0000313" key="9">
    <source>
        <dbReference type="EMBL" id="NBJ59552.1"/>
    </source>
</evidence>
<dbReference type="CDD" id="cd03177">
    <property type="entry name" value="GST_C_Delta_Epsilon"/>
    <property type="match status" value="1"/>
</dbReference>
<comment type="similarity">
    <text evidence="1">Belongs to the GST superfamily. Theta family.</text>
</comment>
<reference evidence="9" key="1">
    <citation type="submission" date="2019-10" db="EMBL/GenBank/DDBJ databases">
        <title>Short sand fly seasons in Tbilisi, Georgia, hinder development of host immunity to saliva of the visceral leishmaniasis vector Phlebotomus kandelakii.</title>
        <authorList>
            <person name="Oliveira F."/>
            <person name="Giorgobiani E."/>
            <person name="Guimaraes-Costa A.B."/>
            <person name="Abdeladhim M."/>
            <person name="Oristian J."/>
            <person name="Tskhvaradze L."/>
            <person name="Tsertsvadze N."/>
            <person name="Zakalashvili M."/>
            <person name="Valenzuela J.G."/>
            <person name="Kamhawi S."/>
        </authorList>
    </citation>
    <scope>NUCLEOTIDE SEQUENCE</scope>
    <source>
        <strain evidence="9">Wild-capture in Tbilisi</strain>
        <tissue evidence="9">Salivary glands</tissue>
    </source>
</reference>
<dbReference type="PROSITE" id="PS50405">
    <property type="entry name" value="GST_CTER"/>
    <property type="match status" value="1"/>
</dbReference>
<dbReference type="Gene3D" id="3.40.30.10">
    <property type="entry name" value="Glutaredoxin"/>
    <property type="match status" value="1"/>
</dbReference>
<dbReference type="Pfam" id="PF02798">
    <property type="entry name" value="GST_N"/>
    <property type="match status" value="1"/>
</dbReference>
<dbReference type="FunFam" id="1.20.1050.10:FF:000007">
    <property type="entry name" value="Glutathione S-transferase 1-1"/>
    <property type="match status" value="1"/>
</dbReference>
<evidence type="ECO:0000256" key="1">
    <source>
        <dbReference type="ARBA" id="ARBA00009899"/>
    </source>
</evidence>
<dbReference type="SFLD" id="SFLDG00358">
    <property type="entry name" value="Main_(cytGST)"/>
    <property type="match status" value="1"/>
</dbReference>
<dbReference type="AlphaFoldDB" id="A0A6B2EAA1"/>
<dbReference type="SUPFAM" id="SSF52833">
    <property type="entry name" value="Thioredoxin-like"/>
    <property type="match status" value="1"/>
</dbReference>
<evidence type="ECO:0000259" key="7">
    <source>
        <dbReference type="PROSITE" id="PS50404"/>
    </source>
</evidence>
<dbReference type="EC" id="2.5.1.18" evidence="3"/>
<name>A0A6B2EAA1_9DIPT</name>
<feature type="domain" description="GST C-terminal" evidence="8">
    <location>
        <begin position="89"/>
        <end position="209"/>
    </location>
</feature>
<dbReference type="GO" id="GO:0006749">
    <property type="term" value="P:glutathione metabolic process"/>
    <property type="evidence" value="ECO:0007669"/>
    <property type="project" value="TreeGrafter"/>
</dbReference>
<dbReference type="EMBL" id="GIFK01001849">
    <property type="protein sequence ID" value="NBJ59552.1"/>
    <property type="molecule type" value="Transcribed_RNA"/>
</dbReference>
<evidence type="ECO:0000256" key="6">
    <source>
        <dbReference type="ARBA" id="ARBA00047960"/>
    </source>
</evidence>
<keyword evidence="4 9" id="KW-0808">Transferase</keyword>
<organism evidence="9">
    <name type="scientific">Phlebotomus kandelakii</name>
    <dbReference type="NCBI Taxonomy" id="1109342"/>
    <lineage>
        <taxon>Eukaryota</taxon>
        <taxon>Metazoa</taxon>
        <taxon>Ecdysozoa</taxon>
        <taxon>Arthropoda</taxon>
        <taxon>Hexapoda</taxon>
        <taxon>Insecta</taxon>
        <taxon>Pterygota</taxon>
        <taxon>Neoptera</taxon>
        <taxon>Endopterygota</taxon>
        <taxon>Diptera</taxon>
        <taxon>Nematocera</taxon>
        <taxon>Psychodoidea</taxon>
        <taxon>Psychodidae</taxon>
        <taxon>Phlebotomus</taxon>
        <taxon>Larroussius</taxon>
    </lineage>
</organism>
<dbReference type="InterPro" id="IPR040079">
    <property type="entry name" value="Glutathione_S-Trfase"/>
</dbReference>
<evidence type="ECO:0000256" key="2">
    <source>
        <dbReference type="ARBA" id="ARBA00011738"/>
    </source>
</evidence>
<dbReference type="SUPFAM" id="SSF47616">
    <property type="entry name" value="GST C-terminal domain-like"/>
    <property type="match status" value="1"/>
</dbReference>
<comment type="subunit">
    <text evidence="2">Homodimer.</text>
</comment>
<protein>
    <recommendedName>
        <fullName evidence="3">glutathione transferase</fullName>
        <ecNumber evidence="3">2.5.1.18</ecNumber>
    </recommendedName>
    <alternativeName>
        <fullName evidence="5">GST class-theta</fullName>
    </alternativeName>
</protein>
<dbReference type="Gene3D" id="1.20.1050.10">
    <property type="match status" value="1"/>
</dbReference>
<dbReference type="SFLD" id="SFLDS00019">
    <property type="entry name" value="Glutathione_Transferase_(cytos"/>
    <property type="match status" value="1"/>
</dbReference>
<dbReference type="PROSITE" id="PS50404">
    <property type="entry name" value="GST_NTER"/>
    <property type="match status" value="1"/>
</dbReference>
<dbReference type="PANTHER" id="PTHR43969">
    <property type="entry name" value="GLUTATHIONE S TRANSFERASE D10, ISOFORM A-RELATED"/>
    <property type="match status" value="1"/>
</dbReference>
<sequence>MAPLKYYYYPEGAPNRAALLTIRNLNLKAEVILVDLRKKEHLTENFVKINPQRCMPLLDDDGFFLWESRAISQYLVTTRAPGSSLYPADPKKRAVVDARLFLDSTLHAVSRSFFYPIHSMGETKIPELPKQRLYQLLGYLDDMMEGKKFVAGDELTIADFSILASFSTYFHSGANVSGLKNLMAWYKRCESLPGFQENEEAAKDFGKMFKSKINVKETWEEIA</sequence>
<evidence type="ECO:0000259" key="8">
    <source>
        <dbReference type="PROSITE" id="PS50405"/>
    </source>
</evidence>
<dbReference type="FunFam" id="3.40.30.10:FF:000034">
    <property type="entry name" value="glutathione S-transferase 1"/>
    <property type="match status" value="1"/>
</dbReference>
<dbReference type="GO" id="GO:0004364">
    <property type="term" value="F:glutathione transferase activity"/>
    <property type="evidence" value="ECO:0007669"/>
    <property type="project" value="UniProtKB-EC"/>
</dbReference>
<comment type="catalytic activity">
    <reaction evidence="6">
        <text>RX + glutathione = an S-substituted glutathione + a halide anion + H(+)</text>
        <dbReference type="Rhea" id="RHEA:16437"/>
        <dbReference type="ChEBI" id="CHEBI:15378"/>
        <dbReference type="ChEBI" id="CHEBI:16042"/>
        <dbReference type="ChEBI" id="CHEBI:17792"/>
        <dbReference type="ChEBI" id="CHEBI:57925"/>
        <dbReference type="ChEBI" id="CHEBI:90779"/>
        <dbReference type="EC" id="2.5.1.18"/>
    </reaction>
</comment>
<dbReference type="Pfam" id="PF14497">
    <property type="entry name" value="GST_C_3"/>
    <property type="match status" value="1"/>
</dbReference>
<evidence type="ECO:0000256" key="3">
    <source>
        <dbReference type="ARBA" id="ARBA00012452"/>
    </source>
</evidence>
<dbReference type="InterPro" id="IPR036249">
    <property type="entry name" value="Thioredoxin-like_sf"/>
</dbReference>
<dbReference type="InterPro" id="IPR004046">
    <property type="entry name" value="GST_C"/>
</dbReference>
<proteinExistence type="inferred from homology"/>
<feature type="domain" description="GST N-terminal" evidence="7">
    <location>
        <begin position="2"/>
        <end position="83"/>
    </location>
</feature>
<evidence type="ECO:0000256" key="5">
    <source>
        <dbReference type="ARBA" id="ARBA00041523"/>
    </source>
</evidence>
<dbReference type="PANTHER" id="PTHR43969:SF9">
    <property type="entry name" value="GLUTATHIONE S TRANSFERASE D10, ISOFORM A-RELATED"/>
    <property type="match status" value="1"/>
</dbReference>
<evidence type="ECO:0000256" key="4">
    <source>
        <dbReference type="ARBA" id="ARBA00022679"/>
    </source>
</evidence>
<dbReference type="InterPro" id="IPR004045">
    <property type="entry name" value="Glutathione_S-Trfase_N"/>
</dbReference>
<dbReference type="InterPro" id="IPR036282">
    <property type="entry name" value="Glutathione-S-Trfase_C_sf"/>
</dbReference>